<evidence type="ECO:0000313" key="1">
    <source>
        <dbReference type="EMBL" id="KAF6212871.1"/>
    </source>
</evidence>
<gene>
    <name evidence="1" type="ORF">GE061_010581</name>
</gene>
<dbReference type="AlphaFoldDB" id="A0A6A4JTJ8"/>
<keyword evidence="2" id="KW-1185">Reference proteome</keyword>
<evidence type="ECO:0008006" key="3">
    <source>
        <dbReference type="Google" id="ProtNLM"/>
    </source>
</evidence>
<dbReference type="EMBL" id="WIXP02000003">
    <property type="protein sequence ID" value="KAF6212871.1"/>
    <property type="molecule type" value="Genomic_DNA"/>
</dbReference>
<reference evidence="1" key="1">
    <citation type="journal article" date="2021" name="Mol. Ecol. Resour.">
        <title>Apolygus lucorum genome provides insights into omnivorousness and mesophyll feeding.</title>
        <authorList>
            <person name="Liu Y."/>
            <person name="Liu H."/>
            <person name="Wang H."/>
            <person name="Huang T."/>
            <person name="Liu B."/>
            <person name="Yang B."/>
            <person name="Yin L."/>
            <person name="Li B."/>
            <person name="Zhang Y."/>
            <person name="Zhang S."/>
            <person name="Jiang F."/>
            <person name="Zhang X."/>
            <person name="Ren Y."/>
            <person name="Wang B."/>
            <person name="Wang S."/>
            <person name="Lu Y."/>
            <person name="Wu K."/>
            <person name="Fan W."/>
            <person name="Wang G."/>
        </authorList>
    </citation>
    <scope>NUCLEOTIDE SEQUENCE</scope>
    <source>
        <strain evidence="1">12Hb</strain>
    </source>
</reference>
<accession>A0A6A4JTJ8</accession>
<protein>
    <recommendedName>
        <fullName evidence="3">Protein kinase domain-containing protein</fullName>
    </recommendedName>
</protein>
<organism evidence="1 2">
    <name type="scientific">Apolygus lucorum</name>
    <name type="common">Small green plant bug</name>
    <name type="synonym">Lygocoris lucorum</name>
    <dbReference type="NCBI Taxonomy" id="248454"/>
    <lineage>
        <taxon>Eukaryota</taxon>
        <taxon>Metazoa</taxon>
        <taxon>Ecdysozoa</taxon>
        <taxon>Arthropoda</taxon>
        <taxon>Hexapoda</taxon>
        <taxon>Insecta</taxon>
        <taxon>Pterygota</taxon>
        <taxon>Neoptera</taxon>
        <taxon>Paraneoptera</taxon>
        <taxon>Hemiptera</taxon>
        <taxon>Heteroptera</taxon>
        <taxon>Panheteroptera</taxon>
        <taxon>Cimicomorpha</taxon>
        <taxon>Miridae</taxon>
        <taxon>Mirini</taxon>
        <taxon>Apolygus</taxon>
    </lineage>
</organism>
<comment type="caution">
    <text evidence="1">The sequence shown here is derived from an EMBL/GenBank/DDBJ whole genome shotgun (WGS) entry which is preliminary data.</text>
</comment>
<evidence type="ECO:0000313" key="2">
    <source>
        <dbReference type="Proteomes" id="UP000466442"/>
    </source>
</evidence>
<sequence>MLEGGEEEKLRAECTLSGVQLTPKGRVILGQRSRPIAYPRLSDTHLEKMWIYSLGVTVRGIVSWQEASIGLKTILSRMLSPDLHSRASLMDLLDVSTSV</sequence>
<dbReference type="OrthoDB" id="123971at2759"/>
<proteinExistence type="predicted"/>
<dbReference type="Proteomes" id="UP000466442">
    <property type="component" value="Unassembled WGS sequence"/>
</dbReference>
<name>A0A6A4JTJ8_APOLU</name>